<keyword evidence="1" id="KW-0489">Methyltransferase</keyword>
<evidence type="ECO:0000313" key="2">
    <source>
        <dbReference type="Proteomes" id="UP000267821"/>
    </source>
</evidence>
<keyword evidence="1" id="KW-0808">Transferase</keyword>
<dbReference type="Proteomes" id="UP000267821">
    <property type="component" value="Unassembled WGS sequence"/>
</dbReference>
<dbReference type="SUPFAM" id="SSF53335">
    <property type="entry name" value="S-adenosyl-L-methionine-dependent methyltransferases"/>
    <property type="match status" value="1"/>
</dbReference>
<dbReference type="EMBL" id="ML121605">
    <property type="protein sequence ID" value="RPB18879.1"/>
    <property type="molecule type" value="Genomic_DNA"/>
</dbReference>
<accession>A0A3N4LBM7</accession>
<keyword evidence="2" id="KW-1185">Reference proteome</keyword>
<organism evidence="1 2">
    <name type="scientific">Terfezia boudieri ATCC MYA-4762</name>
    <dbReference type="NCBI Taxonomy" id="1051890"/>
    <lineage>
        <taxon>Eukaryota</taxon>
        <taxon>Fungi</taxon>
        <taxon>Dikarya</taxon>
        <taxon>Ascomycota</taxon>
        <taxon>Pezizomycotina</taxon>
        <taxon>Pezizomycetes</taxon>
        <taxon>Pezizales</taxon>
        <taxon>Pezizaceae</taxon>
        <taxon>Terfezia</taxon>
    </lineage>
</organism>
<evidence type="ECO:0000313" key="1">
    <source>
        <dbReference type="EMBL" id="RPB18879.1"/>
    </source>
</evidence>
<dbReference type="CDD" id="cd02440">
    <property type="entry name" value="AdoMet_MTases"/>
    <property type="match status" value="1"/>
</dbReference>
<dbReference type="Pfam" id="PF13489">
    <property type="entry name" value="Methyltransf_23"/>
    <property type="match status" value="1"/>
</dbReference>
<dbReference type="PANTHER" id="PTHR43591:SF10">
    <property type="entry name" value="ABC TRANSMEMBRANE TYPE-1 DOMAIN-CONTAINING PROTEIN-RELATED"/>
    <property type="match status" value="1"/>
</dbReference>
<dbReference type="GO" id="GO:0008168">
    <property type="term" value="F:methyltransferase activity"/>
    <property type="evidence" value="ECO:0007669"/>
    <property type="project" value="UniProtKB-KW"/>
</dbReference>
<dbReference type="InParanoid" id="A0A3N4LBM7"/>
<dbReference type="PANTHER" id="PTHR43591">
    <property type="entry name" value="METHYLTRANSFERASE"/>
    <property type="match status" value="1"/>
</dbReference>
<dbReference type="AlphaFoldDB" id="A0A3N4LBM7"/>
<sequence length="308" mass="35464">PSDAMSIVSGINNYRFENGRRYHAYSEGHYYAPNDERQNAQLDIFHHVYTLALDGELFLAPVTADADRILDLGTGTGLWVMEMAEKFPNAKVIGNDLSPIQPTWVPPNAEFEVDDYTRDWVHPSNSFDFIHARALYATVEDWSKLYSEVFRTIKPGGWFEHLETTIELLSDDGTIPEPSRVHEWTYVLDIAGSAAGKSWKISEKLKEWMIDAGFQNVREVVYKLPVGNWPKDEKYKAIGQFNLLNVLEGAEGWTYALLTRVLKWSPEKVQELMEGVRQEFLNKKMHSYYLMYVAYGQKPHAHNMPRLP</sequence>
<feature type="non-terminal residue" evidence="1">
    <location>
        <position position="1"/>
    </location>
</feature>
<reference evidence="1 2" key="1">
    <citation type="journal article" date="2018" name="Nat. Ecol. Evol.">
        <title>Pezizomycetes genomes reveal the molecular basis of ectomycorrhizal truffle lifestyle.</title>
        <authorList>
            <person name="Murat C."/>
            <person name="Payen T."/>
            <person name="Noel B."/>
            <person name="Kuo A."/>
            <person name="Morin E."/>
            <person name="Chen J."/>
            <person name="Kohler A."/>
            <person name="Krizsan K."/>
            <person name="Balestrini R."/>
            <person name="Da Silva C."/>
            <person name="Montanini B."/>
            <person name="Hainaut M."/>
            <person name="Levati E."/>
            <person name="Barry K.W."/>
            <person name="Belfiori B."/>
            <person name="Cichocki N."/>
            <person name="Clum A."/>
            <person name="Dockter R.B."/>
            <person name="Fauchery L."/>
            <person name="Guy J."/>
            <person name="Iotti M."/>
            <person name="Le Tacon F."/>
            <person name="Lindquist E.A."/>
            <person name="Lipzen A."/>
            <person name="Malagnac F."/>
            <person name="Mello A."/>
            <person name="Molinier V."/>
            <person name="Miyauchi S."/>
            <person name="Poulain J."/>
            <person name="Riccioni C."/>
            <person name="Rubini A."/>
            <person name="Sitrit Y."/>
            <person name="Splivallo R."/>
            <person name="Traeger S."/>
            <person name="Wang M."/>
            <person name="Zifcakova L."/>
            <person name="Wipf D."/>
            <person name="Zambonelli A."/>
            <person name="Paolocci F."/>
            <person name="Nowrousian M."/>
            <person name="Ottonello S."/>
            <person name="Baldrian P."/>
            <person name="Spatafora J.W."/>
            <person name="Henrissat B."/>
            <person name="Nagy L.G."/>
            <person name="Aury J.M."/>
            <person name="Wincker P."/>
            <person name="Grigoriev I.V."/>
            <person name="Bonfante P."/>
            <person name="Martin F.M."/>
        </authorList>
    </citation>
    <scope>NUCLEOTIDE SEQUENCE [LARGE SCALE GENOMIC DNA]</scope>
    <source>
        <strain evidence="1 2">ATCC MYA-4762</strain>
    </source>
</reference>
<dbReference type="InterPro" id="IPR029063">
    <property type="entry name" value="SAM-dependent_MTases_sf"/>
</dbReference>
<proteinExistence type="predicted"/>
<dbReference type="GO" id="GO:0032259">
    <property type="term" value="P:methylation"/>
    <property type="evidence" value="ECO:0007669"/>
    <property type="project" value="UniProtKB-KW"/>
</dbReference>
<dbReference type="Gene3D" id="3.40.50.150">
    <property type="entry name" value="Vaccinia Virus protein VP39"/>
    <property type="match status" value="1"/>
</dbReference>
<dbReference type="OrthoDB" id="2013972at2759"/>
<protein>
    <submittedName>
        <fullName evidence="1">S-adenosyl-L-methionine-dependent methyltransferase</fullName>
    </submittedName>
</protein>
<dbReference type="STRING" id="1051890.A0A3N4LBM7"/>
<name>A0A3N4LBM7_9PEZI</name>
<gene>
    <name evidence="1" type="ORF">L211DRAFT_795456</name>
</gene>